<dbReference type="EMBL" id="CP009288">
    <property type="protein sequence ID" value="AIQ11916.1"/>
    <property type="molecule type" value="Genomic_DNA"/>
</dbReference>
<name>A0A089HJ12_PAEDU</name>
<proteinExistence type="predicted"/>
<gene>
    <name evidence="6" type="ORF">PDUR_08190</name>
</gene>
<dbReference type="PRINTS" id="PR00455">
    <property type="entry name" value="HTHTETR"/>
</dbReference>
<dbReference type="OrthoDB" id="9795242at2"/>
<dbReference type="InterPro" id="IPR009057">
    <property type="entry name" value="Homeodomain-like_sf"/>
</dbReference>
<dbReference type="RefSeq" id="WP_042205789.1">
    <property type="nucleotide sequence ID" value="NZ_CP009288.1"/>
</dbReference>
<dbReference type="eggNOG" id="COG1309">
    <property type="taxonomic scope" value="Bacteria"/>
</dbReference>
<dbReference type="Gene3D" id="1.10.10.60">
    <property type="entry name" value="Homeodomain-like"/>
    <property type="match status" value="1"/>
</dbReference>
<dbReference type="Gene3D" id="1.10.357.10">
    <property type="entry name" value="Tetracycline Repressor, domain 2"/>
    <property type="match status" value="1"/>
</dbReference>
<dbReference type="SUPFAM" id="SSF46689">
    <property type="entry name" value="Homeodomain-like"/>
    <property type="match status" value="1"/>
</dbReference>
<sequence length="195" mass="21409">MATGRPRTFDNTEALKSALQVFWEKGYEGASLSDLTEAMKINRSSLYATFGSKEQLFNQALDLYFEGPPKLTSAAFNEPTARAVVEKLLNVTADFVTNPSYPKGCLTIRGAIACGEDADMIRQELTSRRVETEMALRHRFEQAESAGDLPAGSNPAALARYIMTISEGMSIRAADGSTRDELQDVIELTMKAWPS</sequence>
<dbReference type="SUPFAM" id="SSF48498">
    <property type="entry name" value="Tetracyclin repressor-like, C-terminal domain"/>
    <property type="match status" value="1"/>
</dbReference>
<feature type="domain" description="HTH tetR-type" evidence="5">
    <location>
        <begin position="8"/>
        <end position="68"/>
    </location>
</feature>
<dbReference type="KEGG" id="pdu:PDUR_08190"/>
<keyword evidence="3" id="KW-0804">Transcription</keyword>
<reference evidence="6 7" key="1">
    <citation type="submission" date="2014-08" db="EMBL/GenBank/DDBJ databases">
        <title>Comparative genomics of the Paenibacillus odorifer group.</title>
        <authorList>
            <person name="den Bakker H.C."/>
            <person name="Tsai Y.-C."/>
            <person name="Martin N."/>
            <person name="Korlach J."/>
            <person name="Wiedmann M."/>
        </authorList>
    </citation>
    <scope>NUCLEOTIDE SEQUENCE [LARGE SCALE GENOMIC DNA]</scope>
    <source>
        <strain evidence="6 7">DSM 1735</strain>
    </source>
</reference>
<dbReference type="AlphaFoldDB" id="A0A089HJ12"/>
<dbReference type="Pfam" id="PF16925">
    <property type="entry name" value="TetR_C_13"/>
    <property type="match status" value="1"/>
</dbReference>
<dbReference type="PROSITE" id="PS50977">
    <property type="entry name" value="HTH_TETR_2"/>
    <property type="match status" value="1"/>
</dbReference>
<dbReference type="Pfam" id="PF00440">
    <property type="entry name" value="TetR_N"/>
    <property type="match status" value="1"/>
</dbReference>
<dbReference type="GO" id="GO:0003677">
    <property type="term" value="F:DNA binding"/>
    <property type="evidence" value="ECO:0007669"/>
    <property type="project" value="UniProtKB-UniRule"/>
</dbReference>
<dbReference type="STRING" id="44251.PDUR_08190"/>
<evidence type="ECO:0000313" key="7">
    <source>
        <dbReference type="Proteomes" id="UP000029409"/>
    </source>
</evidence>
<organism evidence="6 7">
    <name type="scientific">Paenibacillus durus</name>
    <name type="common">Paenibacillus azotofixans</name>
    <dbReference type="NCBI Taxonomy" id="44251"/>
    <lineage>
        <taxon>Bacteria</taxon>
        <taxon>Bacillati</taxon>
        <taxon>Bacillota</taxon>
        <taxon>Bacilli</taxon>
        <taxon>Bacillales</taxon>
        <taxon>Paenibacillaceae</taxon>
        <taxon>Paenibacillus</taxon>
    </lineage>
</organism>
<dbReference type="InterPro" id="IPR036271">
    <property type="entry name" value="Tet_transcr_reg_TetR-rel_C_sf"/>
</dbReference>
<keyword evidence="2 4" id="KW-0238">DNA-binding</keyword>
<dbReference type="InterPro" id="IPR011075">
    <property type="entry name" value="TetR_C"/>
</dbReference>
<keyword evidence="7" id="KW-1185">Reference proteome</keyword>
<evidence type="ECO:0000256" key="1">
    <source>
        <dbReference type="ARBA" id="ARBA00023015"/>
    </source>
</evidence>
<dbReference type="PANTHER" id="PTHR47506:SF1">
    <property type="entry name" value="HTH-TYPE TRANSCRIPTIONAL REGULATOR YJDC"/>
    <property type="match status" value="1"/>
</dbReference>
<dbReference type="Proteomes" id="UP000029409">
    <property type="component" value="Chromosome"/>
</dbReference>
<feature type="DNA-binding region" description="H-T-H motif" evidence="4">
    <location>
        <begin position="31"/>
        <end position="50"/>
    </location>
</feature>
<accession>A0A089HJ12</accession>
<evidence type="ECO:0000256" key="4">
    <source>
        <dbReference type="PROSITE-ProRule" id="PRU00335"/>
    </source>
</evidence>
<dbReference type="InterPro" id="IPR001647">
    <property type="entry name" value="HTH_TetR"/>
</dbReference>
<evidence type="ECO:0000256" key="3">
    <source>
        <dbReference type="ARBA" id="ARBA00023163"/>
    </source>
</evidence>
<keyword evidence="1" id="KW-0805">Transcription regulation</keyword>
<evidence type="ECO:0000259" key="5">
    <source>
        <dbReference type="PROSITE" id="PS50977"/>
    </source>
</evidence>
<evidence type="ECO:0000313" key="6">
    <source>
        <dbReference type="EMBL" id="AIQ11916.1"/>
    </source>
</evidence>
<dbReference type="PANTHER" id="PTHR47506">
    <property type="entry name" value="TRANSCRIPTIONAL REGULATORY PROTEIN"/>
    <property type="match status" value="1"/>
</dbReference>
<protein>
    <submittedName>
        <fullName evidence="6">TetR family transcriptional regulator</fullName>
    </submittedName>
</protein>
<evidence type="ECO:0000256" key="2">
    <source>
        <dbReference type="ARBA" id="ARBA00023125"/>
    </source>
</evidence>